<dbReference type="AlphaFoldDB" id="A0A1P8WAL8"/>
<dbReference type="RefSeq" id="WP_077022937.1">
    <property type="nucleotide sequence ID" value="NZ_CP017641.1"/>
</dbReference>
<proteinExistence type="predicted"/>
<dbReference type="KEGG" id="fmr:Fuma_00713"/>
<dbReference type="EMBL" id="CP017641">
    <property type="protein sequence ID" value="APZ91127.1"/>
    <property type="molecule type" value="Genomic_DNA"/>
</dbReference>
<evidence type="ECO:0000313" key="1">
    <source>
        <dbReference type="EMBL" id="APZ91127.1"/>
    </source>
</evidence>
<protein>
    <recommendedName>
        <fullName evidence="3">Neutral/alkaline non-lysosomal ceramidase N-terminal domain-containing protein</fullName>
    </recommendedName>
</protein>
<name>A0A1P8WAL8_9PLAN</name>
<evidence type="ECO:0000313" key="2">
    <source>
        <dbReference type="Proteomes" id="UP000187735"/>
    </source>
</evidence>
<accession>A0A1P8WAL8</accession>
<organism evidence="1 2">
    <name type="scientific">Fuerstiella marisgermanici</name>
    <dbReference type="NCBI Taxonomy" id="1891926"/>
    <lineage>
        <taxon>Bacteria</taxon>
        <taxon>Pseudomonadati</taxon>
        <taxon>Planctomycetota</taxon>
        <taxon>Planctomycetia</taxon>
        <taxon>Planctomycetales</taxon>
        <taxon>Planctomycetaceae</taxon>
        <taxon>Fuerstiella</taxon>
    </lineage>
</organism>
<sequence length="452" mass="50158">MLLAGTARTNINPPQGVELTGWGYYIERRWQRVHDDLRATAVAMEGEGGGCAILVALDLMVIDQRFTERARHRISKDIGVPASSILLTCSHSHNAPAAGGLLGVGECSRDYEDWAADQAAAAALQAWNNRGEVRLRCGTTTVDGISFNRTRPNGVVDATLTAALLERRDGSPLCVIVNYGAHPTVGTELRPWDVSRDVPGRVCDLLEQHFDGATALYIQGACGDTNFLREFQTPIREAEPAETLANAAIHALKRSEVETSGTVRSASMTVTLPTRRWRREEINADRSEAQRRLEQSDYADWKNTIGRSMTNRPDDMVTRHGGDEEKAVRAMCRFQMEWTDLMLEDLDARPEQLQTEVQALRIGPLTIVANSCEFFSPFAIEIRKRTDATHVMIACYSNGRVGYLPDAHDIKAKSYAGYQSPKYCNQFPFTPKSGPAMVDAMLRAIQRCNDIR</sequence>
<gene>
    <name evidence="1" type="ORF">Fuma_00713</name>
</gene>
<reference evidence="1 2" key="1">
    <citation type="journal article" date="2016" name="Front. Microbiol.">
        <title>Fuerstia marisgermanicae gen. nov., sp. nov., an Unusual Member of the Phylum Planctomycetes from the German Wadden Sea.</title>
        <authorList>
            <person name="Kohn T."/>
            <person name="Heuer A."/>
            <person name="Jogler M."/>
            <person name="Vollmers J."/>
            <person name="Boedeker C."/>
            <person name="Bunk B."/>
            <person name="Rast P."/>
            <person name="Borchert D."/>
            <person name="Glockner I."/>
            <person name="Freese H.M."/>
            <person name="Klenk H.P."/>
            <person name="Overmann J."/>
            <person name="Kaster A.K."/>
            <person name="Rohde M."/>
            <person name="Wiegand S."/>
            <person name="Jogler C."/>
        </authorList>
    </citation>
    <scope>NUCLEOTIDE SEQUENCE [LARGE SCALE GENOMIC DNA]</scope>
    <source>
        <strain evidence="1 2">NH11</strain>
    </source>
</reference>
<dbReference type="STRING" id="1891926.Fuma_00713"/>
<evidence type="ECO:0008006" key="3">
    <source>
        <dbReference type="Google" id="ProtNLM"/>
    </source>
</evidence>
<keyword evidence="2" id="KW-1185">Reference proteome</keyword>
<dbReference type="OrthoDB" id="337762at2"/>
<dbReference type="Proteomes" id="UP000187735">
    <property type="component" value="Chromosome"/>
</dbReference>